<sequence length="585" mass="65761">MIVLKSTRSFVRFGVYRAVATVGTVNTGFTILGRTHSKSGNQFGTRQSPYLVTSRTFHRASRLQNHENTEELEVKNASDEKSIMGTLFCESCGSTLQTTNPSEEGYYLPDEKKSAENHQRVQKTLQQLKEQLLASSEDGYEHIAMPPKPKTQLVKNRKCKRCHDAIHKHQWNENNADLLYGPSEIGQKIPKNANIIYLVNSLDFPLSVSTSLLSDRPPANIYYVVTKIDRFYPNVSGSLHQKALPYFMDVLHRLVGARKDRVFLVSGKHQWYLKRLMAALPKGDVYVVGEVNAGKSTLVRGLAHSSSSELESSKSHSQAISYLPGFTRQNITFSLPSGTKLIDTPGFLHVSRGLVDSSTPKDLQVLMTSPLVKETDHLVYTRGPHKQRKIYNGKAVISVGGLVYLLPPADSILLFKMGINAELARFKDIDKARSVCLTRPKENSHKFLVTPDSAKNLARYAIPPFFGPIDIVIGGVGYFKIIPTGPRNTTRLFELFAPVGTRIIIRDNIHKYIYRYKDEDGNVGLRKVPDDREIFSEVVPIPWELPSDRVLLKVTGQDNISEEKQLFAKSHSYTNPHWTPVDLDQ</sequence>
<evidence type="ECO:0000259" key="5">
    <source>
        <dbReference type="Pfam" id="PF01926"/>
    </source>
</evidence>
<dbReference type="HOGENOM" id="CLU_025792_0_0_1"/>
<keyword evidence="7" id="KW-1185">Reference proteome</keyword>
<reference evidence="6" key="1">
    <citation type="submission" date="2013-12" db="EMBL/GenBank/DDBJ databases">
        <authorList>
            <person name="Genoscope - CEA"/>
        </authorList>
    </citation>
    <scope>NUCLEOTIDE SEQUENCE</scope>
    <source>
        <strain evidence="6">CBS 1993</strain>
    </source>
</reference>
<dbReference type="PANTHER" id="PTHR46434">
    <property type="entry name" value="GENETIC INTERACTOR OF PROHIBITINS 3, MITOCHONDRIAL"/>
    <property type="match status" value="1"/>
</dbReference>
<feature type="coiled-coil region" evidence="4">
    <location>
        <begin position="111"/>
        <end position="138"/>
    </location>
</feature>
<reference evidence="6" key="2">
    <citation type="submission" date="2014-02" db="EMBL/GenBank/DDBJ databases">
        <title>Complete DNA sequence of /Kuraishia capsulata/ illustrates novel genomic features among budding yeasts (/Saccharomycotina/).</title>
        <authorList>
            <person name="Morales L."/>
            <person name="Noel B."/>
            <person name="Porcel B."/>
            <person name="Marcet-Houben M."/>
            <person name="Hullo M-F."/>
            <person name="Sacerdot C."/>
            <person name="Tekaia F."/>
            <person name="Leh-Louis V."/>
            <person name="Despons L."/>
            <person name="Khanna V."/>
            <person name="Aury J-M."/>
            <person name="Barbe V."/>
            <person name="Couloux A."/>
            <person name="Labadie K."/>
            <person name="Pelletier E."/>
            <person name="Souciet J-L."/>
            <person name="Boekhout T."/>
            <person name="Gabaldon T."/>
            <person name="Wincker P."/>
            <person name="Dujon B."/>
        </authorList>
    </citation>
    <scope>NUCLEOTIDE SEQUENCE</scope>
    <source>
        <strain evidence="6">CBS 1993</strain>
    </source>
</reference>
<dbReference type="GO" id="GO:0005525">
    <property type="term" value="F:GTP binding"/>
    <property type="evidence" value="ECO:0007669"/>
    <property type="project" value="InterPro"/>
</dbReference>
<dbReference type="InterPro" id="IPR050896">
    <property type="entry name" value="Mito_lipid_metab_GTPase"/>
</dbReference>
<evidence type="ECO:0000256" key="1">
    <source>
        <dbReference type="ARBA" id="ARBA00018901"/>
    </source>
</evidence>
<keyword evidence="2" id="KW-0809">Transit peptide</keyword>
<dbReference type="AlphaFoldDB" id="W6MSZ1"/>
<dbReference type="Proteomes" id="UP000019384">
    <property type="component" value="Unassembled WGS sequence"/>
</dbReference>
<dbReference type="RefSeq" id="XP_022461922.1">
    <property type="nucleotide sequence ID" value="XM_022604096.1"/>
</dbReference>
<keyword evidence="4" id="KW-0175">Coiled coil</keyword>
<dbReference type="SUPFAM" id="SSF52540">
    <property type="entry name" value="P-loop containing nucleoside triphosphate hydrolases"/>
    <property type="match status" value="1"/>
</dbReference>
<dbReference type="OrthoDB" id="1696305at2759"/>
<gene>
    <name evidence="6" type="ORF">KUCA_T00005935001</name>
</gene>
<dbReference type="EMBL" id="HG793131">
    <property type="protein sequence ID" value="CDK29941.1"/>
    <property type="molecule type" value="Genomic_DNA"/>
</dbReference>
<evidence type="ECO:0000256" key="4">
    <source>
        <dbReference type="SAM" id="Coils"/>
    </source>
</evidence>
<evidence type="ECO:0000313" key="6">
    <source>
        <dbReference type="EMBL" id="CDK29941.1"/>
    </source>
</evidence>
<organism evidence="6 7">
    <name type="scientific">Kuraishia capsulata CBS 1993</name>
    <dbReference type="NCBI Taxonomy" id="1382522"/>
    <lineage>
        <taxon>Eukaryota</taxon>
        <taxon>Fungi</taxon>
        <taxon>Dikarya</taxon>
        <taxon>Ascomycota</taxon>
        <taxon>Saccharomycotina</taxon>
        <taxon>Pichiomycetes</taxon>
        <taxon>Pichiales</taxon>
        <taxon>Pichiaceae</taxon>
        <taxon>Kuraishia</taxon>
    </lineage>
</organism>
<dbReference type="STRING" id="1382522.W6MSZ1"/>
<dbReference type="Gene3D" id="3.40.50.300">
    <property type="entry name" value="P-loop containing nucleotide triphosphate hydrolases"/>
    <property type="match status" value="1"/>
</dbReference>
<accession>W6MSZ1</accession>
<dbReference type="InterPro" id="IPR027417">
    <property type="entry name" value="P-loop_NTPase"/>
</dbReference>
<evidence type="ECO:0000313" key="7">
    <source>
        <dbReference type="Proteomes" id="UP000019384"/>
    </source>
</evidence>
<dbReference type="InterPro" id="IPR006073">
    <property type="entry name" value="GTP-bd"/>
</dbReference>
<protein>
    <recommendedName>
        <fullName evidence="1">Genetic interactor of prohibitins 3, mitochondrial</fullName>
    </recommendedName>
    <alternativeName>
        <fullName evidence="3">Found in mitochondrial proteome protein 38</fullName>
    </alternativeName>
</protein>
<evidence type="ECO:0000256" key="3">
    <source>
        <dbReference type="ARBA" id="ARBA00031834"/>
    </source>
</evidence>
<evidence type="ECO:0000256" key="2">
    <source>
        <dbReference type="ARBA" id="ARBA00022946"/>
    </source>
</evidence>
<dbReference type="PANTHER" id="PTHR46434:SF1">
    <property type="entry name" value="GENETIC INTERACTOR OF PROHIBITINS 3, MITOCHONDRIAL"/>
    <property type="match status" value="1"/>
</dbReference>
<dbReference type="GO" id="GO:0005739">
    <property type="term" value="C:mitochondrion"/>
    <property type="evidence" value="ECO:0007669"/>
    <property type="project" value="TreeGrafter"/>
</dbReference>
<proteinExistence type="predicted"/>
<feature type="domain" description="G" evidence="5">
    <location>
        <begin position="285"/>
        <end position="353"/>
    </location>
</feature>
<name>W6MSZ1_9ASCO</name>
<dbReference type="GeneID" id="34523310"/>
<dbReference type="Pfam" id="PF01926">
    <property type="entry name" value="MMR_HSR1"/>
    <property type="match status" value="1"/>
</dbReference>